<dbReference type="EMBL" id="JAFIRA010000005">
    <property type="protein sequence ID" value="MCJ2542033.1"/>
    <property type="molecule type" value="Genomic_DNA"/>
</dbReference>
<evidence type="ECO:0008006" key="3">
    <source>
        <dbReference type="Google" id="ProtNLM"/>
    </source>
</evidence>
<name>A0ABT0C8C8_THEVL</name>
<organism evidence="1 2">
    <name type="scientific">Thermostichus vulcanus str. 'Rupite'</name>
    <dbReference type="NCBI Taxonomy" id="2813851"/>
    <lineage>
        <taxon>Bacteria</taxon>
        <taxon>Bacillati</taxon>
        <taxon>Cyanobacteriota</taxon>
        <taxon>Cyanophyceae</taxon>
        <taxon>Thermostichales</taxon>
        <taxon>Thermostichaceae</taxon>
        <taxon>Thermostichus</taxon>
    </lineage>
</organism>
<dbReference type="RefSeq" id="WP_244349246.1">
    <property type="nucleotide sequence ID" value="NZ_JAFIRA010000005.1"/>
</dbReference>
<sequence length="256" mass="28772">MAIIVLKAWYLDSVLSASQVQQKSPDLRLSRTGLLKTAMRADFLDDVEQVKTSLWWQRYLEGELVEFYIEGSGAYSISNLDLISREIYFNKRATLSMTEPLIYFCGQSDYPESSHTLQRTLETVVETLNRKHKLSLPLQLQGSPLSEAETLLIDAALIRKLKHALLVVADVTPVQVNGHGRPLPSPQVCLELGYALQSKRPEQLLLVQLPREGVTGSFPFEVEGSSVLKIADPRRLSEQLGAEITRQLERTRVISP</sequence>
<evidence type="ECO:0000313" key="1">
    <source>
        <dbReference type="EMBL" id="MCJ2542033.1"/>
    </source>
</evidence>
<protein>
    <recommendedName>
        <fullName evidence="3">DUF5753 domain-containing protein</fullName>
    </recommendedName>
</protein>
<comment type="caution">
    <text evidence="1">The sequence shown here is derived from an EMBL/GenBank/DDBJ whole genome shotgun (WGS) entry which is preliminary data.</text>
</comment>
<keyword evidence="2" id="KW-1185">Reference proteome</keyword>
<gene>
    <name evidence="1" type="ORF">JX360_03780</name>
</gene>
<evidence type="ECO:0000313" key="2">
    <source>
        <dbReference type="Proteomes" id="UP000830835"/>
    </source>
</evidence>
<proteinExistence type="predicted"/>
<dbReference type="Proteomes" id="UP000830835">
    <property type="component" value="Unassembled WGS sequence"/>
</dbReference>
<accession>A0ABT0C8C8</accession>
<reference evidence="1" key="1">
    <citation type="submission" date="2021-02" db="EMBL/GenBank/DDBJ databases">
        <title>The CRISPR/cas machinery reduction and long-range gene transfer in the hot spring cyanobacterium Synechococcus.</title>
        <authorList>
            <person name="Dvorak P."/>
            <person name="Jahodarova E."/>
            <person name="Hasler P."/>
            <person name="Poulickova A."/>
        </authorList>
    </citation>
    <scope>NUCLEOTIDE SEQUENCE</scope>
    <source>
        <strain evidence="1">Rupite</strain>
    </source>
</reference>